<accession>A0A8C9J659</accession>
<evidence type="ECO:0000256" key="14">
    <source>
        <dbReference type="ARBA" id="ARBA00075366"/>
    </source>
</evidence>
<name>A0A8C9J659_PANTA</name>
<keyword evidence="2" id="KW-0597">Phosphoprotein</keyword>
<gene>
    <name evidence="19" type="primary">SUCO</name>
</gene>
<evidence type="ECO:0000256" key="6">
    <source>
        <dbReference type="ARBA" id="ARBA00022855"/>
    </source>
</evidence>
<evidence type="ECO:0000313" key="19">
    <source>
        <dbReference type="Ensembl" id="ENSPTIP00000003537.1"/>
    </source>
</evidence>
<evidence type="ECO:0000256" key="3">
    <source>
        <dbReference type="ARBA" id="ARBA00022692"/>
    </source>
</evidence>
<dbReference type="GO" id="GO:0001503">
    <property type="term" value="P:ossification"/>
    <property type="evidence" value="ECO:0007669"/>
    <property type="project" value="UniProtKB-KW"/>
</dbReference>
<dbReference type="GO" id="GO:0046850">
    <property type="term" value="P:regulation of bone remodeling"/>
    <property type="evidence" value="ECO:0007669"/>
    <property type="project" value="TreeGrafter"/>
</dbReference>
<dbReference type="Gene3D" id="2.60.120.260">
    <property type="entry name" value="Galactose-binding domain-like"/>
    <property type="match status" value="1"/>
</dbReference>
<sequence length="868" mass="96835">LFLLSFFWLPSWRVCCKESSSASSYYSQDDNCALENEDVQFQKKNAESEELSPSVIETLPPVDLHEDSSSVTVGSENIENISSSSTSEITPISKLDEIEKSGTIPITKPSETEQSETDCDVGEVLDANTPVDQPSFVSPPESLVGQHIENVSSSHGKGKITKSEFESKVSASEQGSGDPKSALNASDNLKNESSDYTKPGEIDHTSVTSPKDPEDIPTFDEWKKKVMEVEKEKSQSMHPSSNGGLHATKKVQKNRNNYASVECGAKILAANPEAKSTSAILIENMDLYMLNPCSTKIWFVIELCEPIQVKQLDIANYELFSSTPKDFLVSISDRYPTNKWIKLGTFHGRDERNVQSFPLDEQMYAKYVKMFIKYIKVELVSHFGSEHFCPLSLIRVFGTSMVEEYEEIADSQYQSERQELFDEDYDYPLDYNTGEDKSTKNLFGSATNAILNMVNIAANILGAKTEDLTEGNKSISENATATAAPKMPDLAPVSTPVPSPEFVTTEGHIHDTELSSPETPKESPIVQLVQEEEEEASPSTVTLLGSGEQEDESSPWYRKQMEEMQKAFNKTIVKLQNTSRIAEEQDQRQTEAIQLLQAQLTNMTQLVSNLSTTVAELQREVSDRQSYLVISLVLCVVLGLMLCMQRCRNPSQFDGDYISKLPKSNQYPSPKRCFSSYDDMNLKRRTSFPLIRSKSLQLTGKEVDPNDLYIVEPLKFSPEKKKKRCKYKTEKIETIKPADPLHPVANGDLRGRKPFMNQRDFSNMGEVYHSSYKGPPSEGSSETSSQSEESYFCGISACTSLCNGQSQKTKTEKRALKRRRSKVQDQGKLIKTLIQTKSGSLPSLHDIIKGNKEITVGTFGVTAVSGHI</sequence>
<evidence type="ECO:0000256" key="13">
    <source>
        <dbReference type="ARBA" id="ARBA00067685"/>
    </source>
</evidence>
<keyword evidence="9" id="KW-0472">Membrane</keyword>
<evidence type="ECO:0000259" key="18">
    <source>
        <dbReference type="PROSITE" id="PS51469"/>
    </source>
</evidence>
<dbReference type="AlphaFoldDB" id="A0A8C9J659"/>
<feature type="region of interest" description="Disordered" evidence="16">
    <location>
        <begin position="766"/>
        <end position="786"/>
    </location>
</feature>
<keyword evidence="10" id="KW-0325">Glycoprotein</keyword>
<dbReference type="InterPro" id="IPR045120">
    <property type="entry name" value="Suco/Slp1-like"/>
</dbReference>
<feature type="compositionally biased region" description="Low complexity" evidence="16">
    <location>
        <begin position="777"/>
        <end position="786"/>
    </location>
</feature>
<dbReference type="InterPro" id="IPR012919">
    <property type="entry name" value="SUN_dom"/>
</dbReference>
<keyword evidence="6" id="KW-0892">Osteogenesis</keyword>
<dbReference type="PANTHER" id="PTHR12953">
    <property type="entry name" value="MEMBRANE PROTEIN CH1 RELATED"/>
    <property type="match status" value="1"/>
</dbReference>
<evidence type="ECO:0000256" key="16">
    <source>
        <dbReference type="SAM" id="MobiDB-lite"/>
    </source>
</evidence>
<keyword evidence="3" id="KW-0812">Transmembrane</keyword>
<dbReference type="GO" id="GO:0034975">
    <property type="term" value="P:protein folding in endoplasmic reticulum"/>
    <property type="evidence" value="ECO:0007669"/>
    <property type="project" value="TreeGrafter"/>
</dbReference>
<evidence type="ECO:0000313" key="20">
    <source>
        <dbReference type="Proteomes" id="UP000675900"/>
    </source>
</evidence>
<reference evidence="19" key="2">
    <citation type="submission" date="2025-09" db="UniProtKB">
        <authorList>
            <consortium name="Ensembl"/>
        </authorList>
    </citation>
    <scope>IDENTIFICATION</scope>
</reference>
<feature type="signal peptide" evidence="17">
    <location>
        <begin position="1"/>
        <end position="16"/>
    </location>
</feature>
<evidence type="ECO:0000256" key="15">
    <source>
        <dbReference type="ARBA" id="ARBA00081911"/>
    </source>
</evidence>
<evidence type="ECO:0000256" key="12">
    <source>
        <dbReference type="ARBA" id="ARBA00055064"/>
    </source>
</evidence>
<evidence type="ECO:0000256" key="1">
    <source>
        <dbReference type="ARBA" id="ARBA00022473"/>
    </source>
</evidence>
<organism evidence="19 20">
    <name type="scientific">Panthera tigris altaica</name>
    <name type="common">Siberian tiger</name>
    <dbReference type="NCBI Taxonomy" id="74533"/>
    <lineage>
        <taxon>Eukaryota</taxon>
        <taxon>Metazoa</taxon>
        <taxon>Chordata</taxon>
        <taxon>Craniata</taxon>
        <taxon>Vertebrata</taxon>
        <taxon>Euteleostomi</taxon>
        <taxon>Mammalia</taxon>
        <taxon>Eutheria</taxon>
        <taxon>Laurasiatheria</taxon>
        <taxon>Carnivora</taxon>
        <taxon>Feliformia</taxon>
        <taxon>Felidae</taxon>
        <taxon>Pantherinae</taxon>
        <taxon>Panthera</taxon>
    </lineage>
</organism>
<feature type="domain" description="SUN" evidence="18">
    <location>
        <begin position="232"/>
        <end position="401"/>
    </location>
</feature>
<keyword evidence="7" id="KW-1133">Transmembrane helix</keyword>
<keyword evidence="20" id="KW-1185">Reference proteome</keyword>
<feature type="chain" id="PRO_5034008233" description="SUN domain-containing ossification factor" evidence="17">
    <location>
        <begin position="17"/>
        <end position="868"/>
    </location>
</feature>
<reference evidence="19" key="1">
    <citation type="submission" date="2025-08" db="UniProtKB">
        <authorList>
            <consortium name="Ensembl"/>
        </authorList>
    </citation>
    <scope>IDENTIFICATION</scope>
</reference>
<dbReference type="FunFam" id="2.60.120.260:FF:000024">
    <property type="entry name" value="SUN domain containing ossification factor"/>
    <property type="match status" value="1"/>
</dbReference>
<evidence type="ECO:0000256" key="2">
    <source>
        <dbReference type="ARBA" id="ARBA00022553"/>
    </source>
</evidence>
<evidence type="ECO:0000256" key="4">
    <source>
        <dbReference type="ARBA" id="ARBA00022729"/>
    </source>
</evidence>
<dbReference type="Ensembl" id="ENSPTIT00000007243.1">
    <property type="protein sequence ID" value="ENSPTIP00000003537.1"/>
    <property type="gene ID" value="ENSPTIG00000006180.1"/>
</dbReference>
<keyword evidence="4 17" id="KW-0732">Signal</keyword>
<dbReference type="PROSITE" id="PS51469">
    <property type="entry name" value="SUN"/>
    <property type="match status" value="1"/>
</dbReference>
<dbReference type="Pfam" id="PF07738">
    <property type="entry name" value="Sad1_UNC"/>
    <property type="match status" value="1"/>
</dbReference>
<keyword evidence="5" id="KW-0256">Endoplasmic reticulum</keyword>
<evidence type="ECO:0000256" key="5">
    <source>
        <dbReference type="ARBA" id="ARBA00022824"/>
    </source>
</evidence>
<dbReference type="Proteomes" id="UP000675900">
    <property type="component" value="Unassembled WGS sequence"/>
</dbReference>
<evidence type="ECO:0000256" key="8">
    <source>
        <dbReference type="ARBA" id="ARBA00023054"/>
    </source>
</evidence>
<dbReference type="GeneTree" id="ENSGT00390000013502"/>
<comment type="function">
    <text evidence="12">Required for bone modeling during late embryogenesis. Regulates type I collagen synthesis in osteoblasts during their postnatal maturation.</text>
</comment>
<evidence type="ECO:0000256" key="11">
    <source>
        <dbReference type="ARBA" id="ARBA00034697"/>
    </source>
</evidence>
<evidence type="ECO:0000256" key="9">
    <source>
        <dbReference type="ARBA" id="ARBA00023136"/>
    </source>
</evidence>
<evidence type="ECO:0000256" key="10">
    <source>
        <dbReference type="ARBA" id="ARBA00023180"/>
    </source>
</evidence>
<feature type="region of interest" description="Disordered" evidence="16">
    <location>
        <begin position="530"/>
        <end position="552"/>
    </location>
</feature>
<evidence type="ECO:0000256" key="17">
    <source>
        <dbReference type="SAM" id="SignalP"/>
    </source>
</evidence>
<feature type="compositionally biased region" description="Basic and acidic residues" evidence="16">
    <location>
        <begin position="189"/>
        <end position="204"/>
    </location>
</feature>
<dbReference type="GO" id="GO:0030867">
    <property type="term" value="C:rough endoplasmic reticulum membrane"/>
    <property type="evidence" value="ECO:0007669"/>
    <property type="project" value="UniProtKB-SubCell"/>
</dbReference>
<dbReference type="InterPro" id="IPR008979">
    <property type="entry name" value="Galactose-bd-like_sf"/>
</dbReference>
<evidence type="ECO:0000256" key="7">
    <source>
        <dbReference type="ARBA" id="ARBA00022989"/>
    </source>
</evidence>
<dbReference type="SUPFAM" id="SSF49785">
    <property type="entry name" value="Galactose-binding domain-like"/>
    <property type="match status" value="1"/>
</dbReference>
<keyword evidence="8" id="KW-0175">Coiled coil</keyword>
<comment type="subcellular location">
    <subcellularLocation>
        <location evidence="11">Rough endoplasmic reticulum membrane</location>
        <topology evidence="11">Single-pass type I membrane protein</topology>
    </subcellularLocation>
</comment>
<dbReference type="PANTHER" id="PTHR12953:SF0">
    <property type="entry name" value="SUN DOMAIN-CONTAINING OSSIFICATION FACTOR"/>
    <property type="match status" value="1"/>
</dbReference>
<feature type="region of interest" description="Disordered" evidence="16">
    <location>
        <begin position="150"/>
        <end position="218"/>
    </location>
</feature>
<protein>
    <recommendedName>
        <fullName evidence="13">SUN domain-containing ossification factor</fullName>
    </recommendedName>
    <alternativeName>
        <fullName evidence="15">Membrane protein CH1</fullName>
    </alternativeName>
    <alternativeName>
        <fullName evidence="14">SUN-like protein 1</fullName>
    </alternativeName>
</protein>
<proteinExistence type="predicted"/>
<keyword evidence="1" id="KW-0217">Developmental protein</keyword>